<dbReference type="InterPro" id="IPR055579">
    <property type="entry name" value="DUF7155"/>
</dbReference>
<dbReference type="AlphaFoldDB" id="A0AAV2WHN8"/>
<protein>
    <submittedName>
        <fullName evidence="1">Uncharacterized protein</fullName>
    </submittedName>
</protein>
<evidence type="ECO:0000313" key="2">
    <source>
        <dbReference type="Proteomes" id="UP000028864"/>
    </source>
</evidence>
<accession>A0AAV2WHN8</accession>
<proteinExistence type="predicted"/>
<dbReference type="EMBL" id="LK021337">
    <property type="protein sequence ID" value="CDQ43223.1"/>
    <property type="molecule type" value="Genomic_DNA"/>
</dbReference>
<reference evidence="1" key="1">
    <citation type="submission" date="2014-05" db="EMBL/GenBank/DDBJ databases">
        <authorList>
            <person name="Urmite Genomes"/>
        </authorList>
    </citation>
    <scope>NUCLEOTIDE SEQUENCE</scope>
    <source>
        <strain evidence="1">DSM 44074</strain>
    </source>
</reference>
<dbReference type="Pfam" id="PF23710">
    <property type="entry name" value="DUF7155"/>
    <property type="match status" value="1"/>
</dbReference>
<reference evidence="1" key="2">
    <citation type="submission" date="2015-09" db="EMBL/GenBank/DDBJ databases">
        <title>Draft genome sequence of Mycobacterium neoaurum DSM 44074.</title>
        <authorList>
            <person name="Croce O."/>
            <person name="Robert C."/>
            <person name="Raoult D."/>
            <person name="Drancourt M."/>
        </authorList>
    </citation>
    <scope>NUCLEOTIDE SEQUENCE</scope>
    <source>
        <strain evidence="1">DSM 44074</strain>
    </source>
</reference>
<name>A0AAV2WHN8_MYCNE</name>
<gene>
    <name evidence="1" type="ORF">BN1047_01088</name>
</gene>
<organism evidence="1 2">
    <name type="scientific">Mycolicibacterium neoaurum</name>
    <name type="common">Mycobacterium neoaurum</name>
    <dbReference type="NCBI Taxonomy" id="1795"/>
    <lineage>
        <taxon>Bacteria</taxon>
        <taxon>Bacillati</taxon>
        <taxon>Actinomycetota</taxon>
        <taxon>Actinomycetes</taxon>
        <taxon>Mycobacteriales</taxon>
        <taxon>Mycobacteriaceae</taxon>
        <taxon>Mycolicibacterium</taxon>
    </lineage>
</organism>
<sequence length="109" mass="10845">MVRAQLTVQKGPTVSFLSNRTRTILVAGTFAAAVAAAPVVAFSTTPAPAAEAAPACLAWFGNKDDGNCLSYSNGNGVGVGTPRIGIGPGGLYSGPVLPGTSWNTSIPIG</sequence>
<dbReference type="Proteomes" id="UP000028864">
    <property type="component" value="Unassembled WGS sequence"/>
</dbReference>
<evidence type="ECO:0000313" key="1">
    <source>
        <dbReference type="EMBL" id="CDQ43223.1"/>
    </source>
</evidence>